<proteinExistence type="inferred from homology"/>
<dbReference type="AlphaFoldDB" id="A0A916K7J9"/>
<name>A0A916K7J9_9BACL</name>
<dbReference type="RefSeq" id="WP_246627725.1">
    <property type="nucleotide sequence ID" value="NZ_CAJVAS010000057.1"/>
</dbReference>
<organism evidence="2 3">
    <name type="scientific">Paenibacillus solanacearum</name>
    <dbReference type="NCBI Taxonomy" id="2048548"/>
    <lineage>
        <taxon>Bacteria</taxon>
        <taxon>Bacillati</taxon>
        <taxon>Bacillota</taxon>
        <taxon>Bacilli</taxon>
        <taxon>Bacillales</taxon>
        <taxon>Paenibacillaceae</taxon>
        <taxon>Paenibacillus</taxon>
    </lineage>
</organism>
<dbReference type="PANTHER" id="PTHR35024:SF4">
    <property type="entry name" value="POLYMER-FORMING CYTOSKELETAL PROTEIN"/>
    <property type="match status" value="1"/>
</dbReference>
<sequence>MIMRWTGHPNRSGAVSLIGEGSLFDGTLHATSDLRIEGEFQGTLHSSGDVAVGEKGCVRATEVHARNVIIAGRLEGCVQADGFVKITPTGRLTGTVRASSLIIEQGAIFQGQSEMDEPQKDAVPDPVML</sequence>
<dbReference type="PANTHER" id="PTHR35024">
    <property type="entry name" value="HYPOTHETICAL CYTOSOLIC PROTEIN"/>
    <property type="match status" value="1"/>
</dbReference>
<keyword evidence="3" id="KW-1185">Reference proteome</keyword>
<evidence type="ECO:0000256" key="1">
    <source>
        <dbReference type="ARBA" id="ARBA00044755"/>
    </source>
</evidence>
<accession>A0A916K7J9</accession>
<gene>
    <name evidence="2" type="ORF">PAESOLCIP111_06236</name>
</gene>
<dbReference type="EMBL" id="CAJVAS010000057">
    <property type="protein sequence ID" value="CAG7651057.1"/>
    <property type="molecule type" value="Genomic_DNA"/>
</dbReference>
<comment type="caution">
    <text evidence="2">The sequence shown here is derived from an EMBL/GenBank/DDBJ whole genome shotgun (WGS) entry which is preliminary data.</text>
</comment>
<comment type="similarity">
    <text evidence="1">Belongs to the bactofilin family.</text>
</comment>
<reference evidence="2" key="1">
    <citation type="submission" date="2021-06" db="EMBL/GenBank/DDBJ databases">
        <authorList>
            <person name="Criscuolo A."/>
        </authorList>
    </citation>
    <scope>NUCLEOTIDE SEQUENCE</scope>
    <source>
        <strain evidence="2">CIP111600</strain>
    </source>
</reference>
<evidence type="ECO:0008006" key="4">
    <source>
        <dbReference type="Google" id="ProtNLM"/>
    </source>
</evidence>
<protein>
    <recommendedName>
        <fullName evidence="4">Polymer-forming cytoskeletal protein</fullName>
    </recommendedName>
</protein>
<dbReference type="Proteomes" id="UP000693672">
    <property type="component" value="Unassembled WGS sequence"/>
</dbReference>
<evidence type="ECO:0000313" key="2">
    <source>
        <dbReference type="EMBL" id="CAG7651057.1"/>
    </source>
</evidence>
<evidence type="ECO:0000313" key="3">
    <source>
        <dbReference type="Proteomes" id="UP000693672"/>
    </source>
</evidence>
<dbReference type="InterPro" id="IPR007607">
    <property type="entry name" value="BacA/B"/>
</dbReference>
<dbReference type="Pfam" id="PF04519">
    <property type="entry name" value="Bactofilin"/>
    <property type="match status" value="1"/>
</dbReference>